<dbReference type="InterPro" id="IPR001345">
    <property type="entry name" value="PG/BPGM_mutase_AS"/>
</dbReference>
<evidence type="ECO:0000313" key="4">
    <source>
        <dbReference type="EMBL" id="CAD8644267.1"/>
    </source>
</evidence>
<dbReference type="CDD" id="cd07067">
    <property type="entry name" value="HP_PGM_like"/>
    <property type="match status" value="1"/>
</dbReference>
<name>A0A7S0QNY0_9CRYP</name>
<reference evidence="4" key="1">
    <citation type="submission" date="2021-01" db="EMBL/GenBank/DDBJ databases">
        <authorList>
            <person name="Corre E."/>
            <person name="Pelletier E."/>
            <person name="Niang G."/>
            <person name="Scheremetjew M."/>
            <person name="Finn R."/>
            <person name="Kale V."/>
            <person name="Holt S."/>
            <person name="Cochrane G."/>
            <person name="Meng A."/>
            <person name="Brown T."/>
            <person name="Cohen L."/>
        </authorList>
    </citation>
    <scope>NUCLEOTIDE SEQUENCE</scope>
    <source>
        <strain evidence="4">CCAP979/52</strain>
    </source>
</reference>
<dbReference type="PANTHER" id="PTHR46192">
    <property type="entry name" value="BROAD-RANGE ACID PHOSPHATASE DET1"/>
    <property type="match status" value="1"/>
</dbReference>
<sequence length="286" mass="32510">MHLTNTFLVAGSALGAILIWRRIRKLEERLHRRTFKPDYIILLRHGESEANIDPSKYGPVNAADAHQEGYGDPNVRLSAQGILQASEAGDRLARKIGKRTVLMYVSPYQRTRQTADAVESRLRAAGVRVSWRWEDPRLREREFCGSFQREEPHRDEEWQYSRFFWRPASGESCADVYDRITTFLETLWRDFASLPALEGGAVVVVSHGLTNRIFAMRWLHWTPEAFALTSNPGNGAAIVLVRDPNGRYRLDPESLAVLRLDRDPTTSRPTAQARGARDSLNAARPS</sequence>
<dbReference type="PROSITE" id="PS00175">
    <property type="entry name" value="PG_MUTASE"/>
    <property type="match status" value="1"/>
</dbReference>
<feature type="active site" description="Proton donor/acceptor" evidence="1">
    <location>
        <position position="140"/>
    </location>
</feature>
<dbReference type="GO" id="GO:0003824">
    <property type="term" value="F:catalytic activity"/>
    <property type="evidence" value="ECO:0007669"/>
    <property type="project" value="InterPro"/>
</dbReference>
<dbReference type="InterPro" id="IPR029033">
    <property type="entry name" value="His_PPase_superfam"/>
</dbReference>
<feature type="binding site" evidence="2">
    <location>
        <begin position="44"/>
        <end position="51"/>
    </location>
    <ligand>
        <name>substrate</name>
    </ligand>
</feature>
<dbReference type="SMART" id="SM00855">
    <property type="entry name" value="PGAM"/>
    <property type="match status" value="1"/>
</dbReference>
<evidence type="ECO:0008006" key="5">
    <source>
        <dbReference type="Google" id="ProtNLM"/>
    </source>
</evidence>
<organism evidence="4">
    <name type="scientific">Cryptomonas curvata</name>
    <dbReference type="NCBI Taxonomy" id="233186"/>
    <lineage>
        <taxon>Eukaryota</taxon>
        <taxon>Cryptophyceae</taxon>
        <taxon>Cryptomonadales</taxon>
        <taxon>Cryptomonadaceae</taxon>
        <taxon>Cryptomonas</taxon>
    </lineage>
</organism>
<feature type="active site" description="Tele-phosphohistidine intermediate" evidence="1">
    <location>
        <position position="45"/>
    </location>
</feature>
<dbReference type="EMBL" id="HBEZ01039870">
    <property type="protein sequence ID" value="CAD8644267.1"/>
    <property type="molecule type" value="Transcribed_RNA"/>
</dbReference>
<proteinExistence type="predicted"/>
<gene>
    <name evidence="4" type="ORF">CCUR1050_LOCUS21952</name>
</gene>
<protein>
    <recommendedName>
        <fullName evidence="5">Phosphoglycerate mutase (2,3-diphosphoglycerate-dependent)</fullName>
    </recommendedName>
</protein>
<dbReference type="Pfam" id="PF00300">
    <property type="entry name" value="His_Phos_1"/>
    <property type="match status" value="1"/>
</dbReference>
<feature type="region of interest" description="Disordered" evidence="3">
    <location>
        <begin position="261"/>
        <end position="286"/>
    </location>
</feature>
<dbReference type="SUPFAM" id="SSF53254">
    <property type="entry name" value="Phosphoglycerate mutase-like"/>
    <property type="match status" value="1"/>
</dbReference>
<feature type="binding site" evidence="2">
    <location>
        <position position="110"/>
    </location>
    <ligand>
        <name>substrate</name>
    </ligand>
</feature>
<accession>A0A7S0QNY0</accession>
<dbReference type="AlphaFoldDB" id="A0A7S0QNY0"/>
<dbReference type="InterPro" id="IPR013078">
    <property type="entry name" value="His_Pase_superF_clade-1"/>
</dbReference>
<dbReference type="InterPro" id="IPR052765">
    <property type="entry name" value="PGM-Related"/>
</dbReference>
<dbReference type="Gene3D" id="3.40.50.1240">
    <property type="entry name" value="Phosphoglycerate mutase-like"/>
    <property type="match status" value="1"/>
</dbReference>
<evidence type="ECO:0000256" key="2">
    <source>
        <dbReference type="PIRSR" id="PIRSR613078-2"/>
    </source>
</evidence>
<evidence type="ECO:0000256" key="3">
    <source>
        <dbReference type="SAM" id="MobiDB-lite"/>
    </source>
</evidence>
<evidence type="ECO:0000256" key="1">
    <source>
        <dbReference type="PIRSR" id="PIRSR613078-1"/>
    </source>
</evidence>